<evidence type="ECO:0000256" key="1">
    <source>
        <dbReference type="SAM" id="MobiDB-lite"/>
    </source>
</evidence>
<proteinExistence type="predicted"/>
<dbReference type="InParanoid" id="A0A162ZHX6"/>
<organism evidence="2 3">
    <name type="scientific">Phycomyces blakesleeanus (strain ATCC 8743b / DSM 1359 / FGSC 10004 / NBRC 33097 / NRRL 1555)</name>
    <dbReference type="NCBI Taxonomy" id="763407"/>
    <lineage>
        <taxon>Eukaryota</taxon>
        <taxon>Fungi</taxon>
        <taxon>Fungi incertae sedis</taxon>
        <taxon>Mucoromycota</taxon>
        <taxon>Mucoromycotina</taxon>
        <taxon>Mucoromycetes</taxon>
        <taxon>Mucorales</taxon>
        <taxon>Phycomycetaceae</taxon>
        <taxon>Phycomyces</taxon>
    </lineage>
</organism>
<keyword evidence="3" id="KW-1185">Reference proteome</keyword>
<feature type="compositionally biased region" description="Polar residues" evidence="1">
    <location>
        <begin position="64"/>
        <end position="82"/>
    </location>
</feature>
<dbReference type="Proteomes" id="UP000077315">
    <property type="component" value="Unassembled WGS sequence"/>
</dbReference>
<dbReference type="AlphaFoldDB" id="A0A162ZHX6"/>
<dbReference type="VEuPathDB" id="FungiDB:PHYBLDRAFT_183760"/>
<accession>A0A162ZHX6</accession>
<sequence length="111" mass="12666">MSKPASYTCKNYLITSFTHKKTAPLFQCQQQKFIRTANISMYLIEWLVFENRFSLVKQQSMCTMPGSDESTASLTPQRSRSPPHSVLFHEVRTGLRPVEDGSAFIGGELRF</sequence>
<reference evidence="3" key="1">
    <citation type="submission" date="2015-06" db="EMBL/GenBank/DDBJ databases">
        <title>Expansion of signal transduction pathways in fungi by whole-genome duplication.</title>
        <authorList>
            <consortium name="DOE Joint Genome Institute"/>
            <person name="Corrochano L.M."/>
            <person name="Kuo A."/>
            <person name="Marcet-Houben M."/>
            <person name="Polaino S."/>
            <person name="Salamov A."/>
            <person name="Villalobos J.M."/>
            <person name="Alvarez M.I."/>
            <person name="Avalos J."/>
            <person name="Benito E.P."/>
            <person name="Benoit I."/>
            <person name="Burger G."/>
            <person name="Camino L.P."/>
            <person name="Canovas D."/>
            <person name="Cerda-Olmedo E."/>
            <person name="Cheng J.-F."/>
            <person name="Dominguez A."/>
            <person name="Elias M."/>
            <person name="Eslava A.P."/>
            <person name="Glaser F."/>
            <person name="Grimwood J."/>
            <person name="Gutierrez G."/>
            <person name="Heitman J."/>
            <person name="Henrissat B."/>
            <person name="Iturriaga E.A."/>
            <person name="Lang B.F."/>
            <person name="Lavin J.L."/>
            <person name="Lee S."/>
            <person name="Li W."/>
            <person name="Lindquist E."/>
            <person name="Lopez-Garcia S."/>
            <person name="Luque E.M."/>
            <person name="Marcos A.T."/>
            <person name="Martin J."/>
            <person name="McCluskey K."/>
            <person name="Medina H.R."/>
            <person name="Miralles-Duran A."/>
            <person name="Miyazaki A."/>
            <person name="Munoz-Torres E."/>
            <person name="Oguiza J.A."/>
            <person name="Ohm R."/>
            <person name="Olmedo M."/>
            <person name="Orejas M."/>
            <person name="Ortiz-Castellanos L."/>
            <person name="Pisabarro A.G."/>
            <person name="Rodriguez-Romero J."/>
            <person name="Ruiz-Herrera J."/>
            <person name="Ruiz-Vazquez R."/>
            <person name="Sanz C."/>
            <person name="Schackwitz W."/>
            <person name="Schmutz J."/>
            <person name="Shahriari M."/>
            <person name="Shelest E."/>
            <person name="Silva-Franco F."/>
            <person name="Soanes D."/>
            <person name="Syed K."/>
            <person name="Tagua V.G."/>
            <person name="Talbot N.J."/>
            <person name="Thon M."/>
            <person name="De vries R.P."/>
            <person name="Wiebenga A."/>
            <person name="Yadav J.S."/>
            <person name="Braun E.L."/>
            <person name="Baker S."/>
            <person name="Garre V."/>
            <person name="Horwitz B."/>
            <person name="Torres-Martinez S."/>
            <person name="Idnurm A."/>
            <person name="Herrera-Estrella A."/>
            <person name="Gabaldon T."/>
            <person name="Grigoriev I.V."/>
        </authorList>
    </citation>
    <scope>NUCLEOTIDE SEQUENCE [LARGE SCALE GENOMIC DNA]</scope>
    <source>
        <strain evidence="3">NRRL 1555(-)</strain>
    </source>
</reference>
<protein>
    <submittedName>
        <fullName evidence="2">Uncharacterized protein</fullName>
    </submittedName>
</protein>
<evidence type="ECO:0000313" key="2">
    <source>
        <dbReference type="EMBL" id="OAD66891.1"/>
    </source>
</evidence>
<feature type="region of interest" description="Disordered" evidence="1">
    <location>
        <begin position="64"/>
        <end position="83"/>
    </location>
</feature>
<dbReference type="GeneID" id="28999731"/>
<gene>
    <name evidence="2" type="ORF">PHYBLDRAFT_183760</name>
</gene>
<evidence type="ECO:0000313" key="3">
    <source>
        <dbReference type="Proteomes" id="UP000077315"/>
    </source>
</evidence>
<name>A0A162ZHX6_PHYB8</name>
<dbReference type="EMBL" id="KV441000">
    <property type="protein sequence ID" value="OAD66891.1"/>
    <property type="molecule type" value="Genomic_DNA"/>
</dbReference>
<dbReference type="RefSeq" id="XP_018284931.1">
    <property type="nucleotide sequence ID" value="XM_018438825.1"/>
</dbReference>